<name>A0AAV9FFJ6_ACOCL</name>
<proteinExistence type="predicted"/>
<reference evidence="2" key="2">
    <citation type="submission" date="2023-06" db="EMBL/GenBank/DDBJ databases">
        <authorList>
            <person name="Ma L."/>
            <person name="Liu K.-W."/>
            <person name="Li Z."/>
            <person name="Hsiao Y.-Y."/>
            <person name="Qi Y."/>
            <person name="Fu T."/>
            <person name="Tang G."/>
            <person name="Zhang D."/>
            <person name="Sun W.-H."/>
            <person name="Liu D.-K."/>
            <person name="Li Y."/>
            <person name="Chen G.-Z."/>
            <person name="Liu X.-D."/>
            <person name="Liao X.-Y."/>
            <person name="Jiang Y.-T."/>
            <person name="Yu X."/>
            <person name="Hao Y."/>
            <person name="Huang J."/>
            <person name="Zhao X.-W."/>
            <person name="Ke S."/>
            <person name="Chen Y.-Y."/>
            <person name="Wu W.-L."/>
            <person name="Hsu J.-L."/>
            <person name="Lin Y.-F."/>
            <person name="Huang M.-D."/>
            <person name="Li C.-Y."/>
            <person name="Huang L."/>
            <person name="Wang Z.-W."/>
            <person name="Zhao X."/>
            <person name="Zhong W.-Y."/>
            <person name="Peng D.-H."/>
            <person name="Ahmad S."/>
            <person name="Lan S."/>
            <person name="Zhang J.-S."/>
            <person name="Tsai W.-C."/>
            <person name="Van De Peer Y."/>
            <person name="Liu Z.-J."/>
        </authorList>
    </citation>
    <scope>NUCLEOTIDE SEQUENCE</scope>
    <source>
        <strain evidence="2">CP</strain>
        <tissue evidence="2">Leaves</tissue>
    </source>
</reference>
<sequence>MGCNCFSPKSEKSQTVLEQKKRVQEAVNPVASVIPDALIDSAVSVSFVTKAAPAPKASSVDSIFKSFSHSRAGSSSKGKEVIFVPIQGTAQSIRLPEVKPQNSTTKQNPPRANPRPQNEHWARVANLQTWHPSRPGNPLAVASKTWAKLFPIQSRRPPTTLLEYVELGSHKGRKFVEYDDGDLKEMDSHRALSLVGYVIESGTLKEILKSSFMREAFLLPSSPMKRICSMQWREAPGSWQVVR</sequence>
<feature type="compositionally biased region" description="Low complexity" evidence="1">
    <location>
        <begin position="107"/>
        <end position="116"/>
    </location>
</feature>
<keyword evidence="3" id="KW-1185">Reference proteome</keyword>
<dbReference type="EMBL" id="JAUJYO010000002">
    <property type="protein sequence ID" value="KAK1323422.1"/>
    <property type="molecule type" value="Genomic_DNA"/>
</dbReference>
<comment type="caution">
    <text evidence="2">The sequence shown here is derived from an EMBL/GenBank/DDBJ whole genome shotgun (WGS) entry which is preliminary data.</text>
</comment>
<reference evidence="2" key="1">
    <citation type="journal article" date="2023" name="Nat. Commun.">
        <title>Diploid and tetraploid genomes of Acorus and the evolution of monocots.</title>
        <authorList>
            <person name="Ma L."/>
            <person name="Liu K.W."/>
            <person name="Li Z."/>
            <person name="Hsiao Y.Y."/>
            <person name="Qi Y."/>
            <person name="Fu T."/>
            <person name="Tang G.D."/>
            <person name="Zhang D."/>
            <person name="Sun W.H."/>
            <person name="Liu D.K."/>
            <person name="Li Y."/>
            <person name="Chen G.Z."/>
            <person name="Liu X.D."/>
            <person name="Liao X.Y."/>
            <person name="Jiang Y.T."/>
            <person name="Yu X."/>
            <person name="Hao Y."/>
            <person name="Huang J."/>
            <person name="Zhao X.W."/>
            <person name="Ke S."/>
            <person name="Chen Y.Y."/>
            <person name="Wu W.L."/>
            <person name="Hsu J.L."/>
            <person name="Lin Y.F."/>
            <person name="Huang M.D."/>
            <person name="Li C.Y."/>
            <person name="Huang L."/>
            <person name="Wang Z.W."/>
            <person name="Zhao X."/>
            <person name="Zhong W.Y."/>
            <person name="Peng D.H."/>
            <person name="Ahmad S."/>
            <person name="Lan S."/>
            <person name="Zhang J.S."/>
            <person name="Tsai W.C."/>
            <person name="Van de Peer Y."/>
            <person name="Liu Z.J."/>
        </authorList>
    </citation>
    <scope>NUCLEOTIDE SEQUENCE</scope>
    <source>
        <strain evidence="2">CP</strain>
    </source>
</reference>
<dbReference type="AlphaFoldDB" id="A0AAV9FFJ6"/>
<feature type="region of interest" description="Disordered" evidence="1">
    <location>
        <begin position="93"/>
        <end position="118"/>
    </location>
</feature>
<evidence type="ECO:0000313" key="2">
    <source>
        <dbReference type="EMBL" id="KAK1323422.1"/>
    </source>
</evidence>
<protein>
    <submittedName>
        <fullName evidence="2">Uncharacterized protein</fullName>
    </submittedName>
</protein>
<evidence type="ECO:0000256" key="1">
    <source>
        <dbReference type="SAM" id="MobiDB-lite"/>
    </source>
</evidence>
<gene>
    <name evidence="2" type="ORF">QJS10_CPA02g01115</name>
</gene>
<dbReference type="Proteomes" id="UP001180020">
    <property type="component" value="Unassembled WGS sequence"/>
</dbReference>
<evidence type="ECO:0000313" key="3">
    <source>
        <dbReference type="Proteomes" id="UP001180020"/>
    </source>
</evidence>
<organism evidence="2 3">
    <name type="scientific">Acorus calamus</name>
    <name type="common">Sweet flag</name>
    <dbReference type="NCBI Taxonomy" id="4465"/>
    <lineage>
        <taxon>Eukaryota</taxon>
        <taxon>Viridiplantae</taxon>
        <taxon>Streptophyta</taxon>
        <taxon>Embryophyta</taxon>
        <taxon>Tracheophyta</taxon>
        <taxon>Spermatophyta</taxon>
        <taxon>Magnoliopsida</taxon>
        <taxon>Liliopsida</taxon>
        <taxon>Acoraceae</taxon>
        <taxon>Acorus</taxon>
    </lineage>
</organism>
<accession>A0AAV9FFJ6</accession>